<keyword evidence="2 3" id="KW-0802">TPR repeat</keyword>
<accession>A0A917LVV4</accession>
<name>A0A917LVV4_9BACL</name>
<dbReference type="PANTHER" id="PTHR44943">
    <property type="entry name" value="CELLULOSE SYNTHASE OPERON PROTEIN C"/>
    <property type="match status" value="1"/>
</dbReference>
<dbReference type="RefSeq" id="WP_188887729.1">
    <property type="nucleotide sequence ID" value="NZ_BMHY01000001.1"/>
</dbReference>
<evidence type="ECO:0008006" key="6">
    <source>
        <dbReference type="Google" id="ProtNLM"/>
    </source>
</evidence>
<dbReference type="PANTHER" id="PTHR44943:SF8">
    <property type="entry name" value="TPR REPEAT-CONTAINING PROTEIN MJ0263"/>
    <property type="match status" value="1"/>
</dbReference>
<dbReference type="PROSITE" id="PS50005">
    <property type="entry name" value="TPR"/>
    <property type="match status" value="2"/>
</dbReference>
<protein>
    <recommendedName>
        <fullName evidence="6">Tetratricopeptide repeat protein</fullName>
    </recommendedName>
</protein>
<keyword evidence="5" id="KW-1185">Reference proteome</keyword>
<comment type="caution">
    <text evidence="4">The sequence shown here is derived from an EMBL/GenBank/DDBJ whole genome shotgun (WGS) entry which is preliminary data.</text>
</comment>
<keyword evidence="1" id="KW-0677">Repeat</keyword>
<dbReference type="InterPro" id="IPR011990">
    <property type="entry name" value="TPR-like_helical_dom_sf"/>
</dbReference>
<dbReference type="InterPro" id="IPR013105">
    <property type="entry name" value="TPR_2"/>
</dbReference>
<feature type="repeat" description="TPR" evidence="3">
    <location>
        <begin position="3"/>
        <end position="36"/>
    </location>
</feature>
<evidence type="ECO:0000256" key="2">
    <source>
        <dbReference type="ARBA" id="ARBA00022803"/>
    </source>
</evidence>
<dbReference type="Proteomes" id="UP000600247">
    <property type="component" value="Unassembled WGS sequence"/>
</dbReference>
<dbReference type="Pfam" id="PF07719">
    <property type="entry name" value="TPR_2"/>
    <property type="match status" value="1"/>
</dbReference>
<dbReference type="SUPFAM" id="SSF48452">
    <property type="entry name" value="TPR-like"/>
    <property type="match status" value="1"/>
</dbReference>
<evidence type="ECO:0000256" key="1">
    <source>
        <dbReference type="ARBA" id="ARBA00022737"/>
    </source>
</evidence>
<dbReference type="EMBL" id="BMHY01000001">
    <property type="protein sequence ID" value="GGG58445.1"/>
    <property type="molecule type" value="Genomic_DNA"/>
</dbReference>
<dbReference type="AlphaFoldDB" id="A0A917LVV4"/>
<feature type="repeat" description="TPR" evidence="3">
    <location>
        <begin position="118"/>
        <end position="151"/>
    </location>
</feature>
<dbReference type="InterPro" id="IPR019734">
    <property type="entry name" value="TPR_rpt"/>
</dbReference>
<dbReference type="InterPro" id="IPR051685">
    <property type="entry name" value="Ycf3/AcsC/BcsC/TPR_MFPF"/>
</dbReference>
<reference evidence="4 5" key="1">
    <citation type="journal article" date="2014" name="Int. J. Syst. Evol. Microbiol.">
        <title>Complete genome sequence of Corynebacterium casei LMG S-19264T (=DSM 44701T), isolated from a smear-ripened cheese.</title>
        <authorList>
            <consortium name="US DOE Joint Genome Institute (JGI-PGF)"/>
            <person name="Walter F."/>
            <person name="Albersmeier A."/>
            <person name="Kalinowski J."/>
            <person name="Ruckert C."/>
        </authorList>
    </citation>
    <scope>NUCLEOTIDE SEQUENCE [LARGE SCALE GENOMIC DNA]</scope>
    <source>
        <strain evidence="4 5">CGMCC 1.15286</strain>
    </source>
</reference>
<dbReference type="SMART" id="SM00028">
    <property type="entry name" value="TPR"/>
    <property type="match status" value="3"/>
</dbReference>
<evidence type="ECO:0000256" key="3">
    <source>
        <dbReference type="PROSITE-ProRule" id="PRU00339"/>
    </source>
</evidence>
<proteinExistence type="predicted"/>
<sequence length="181" mass="20402">MDGESCVKKAYEHILNSDFEQAIEWFEQAIAADPGNAGYHYKCAISCSRSGKWSKAHRYAMLAVELDGSHPEYGFYLQTIEAKLNVIAAEQFIKAIPPLHAEALPLLRLAAEKDPLSFEAFFLMAMIYAELGELDAAAANAREAIRIDPGHSAARRLFADVNRKRRALRDGIKERHRKRNR</sequence>
<gene>
    <name evidence="4" type="ORF">GCM10010918_09430</name>
</gene>
<organism evidence="4 5">
    <name type="scientific">Paenibacillus radicis</name>
    <name type="common">ex Gao et al. 2016</name>
    <dbReference type="NCBI Taxonomy" id="1737354"/>
    <lineage>
        <taxon>Bacteria</taxon>
        <taxon>Bacillati</taxon>
        <taxon>Bacillota</taxon>
        <taxon>Bacilli</taxon>
        <taxon>Bacillales</taxon>
        <taxon>Paenibacillaceae</taxon>
        <taxon>Paenibacillus</taxon>
    </lineage>
</organism>
<dbReference type="Gene3D" id="1.25.40.10">
    <property type="entry name" value="Tetratricopeptide repeat domain"/>
    <property type="match status" value="2"/>
</dbReference>
<evidence type="ECO:0000313" key="4">
    <source>
        <dbReference type="EMBL" id="GGG58445.1"/>
    </source>
</evidence>
<dbReference type="Pfam" id="PF13181">
    <property type="entry name" value="TPR_8"/>
    <property type="match status" value="1"/>
</dbReference>
<evidence type="ECO:0000313" key="5">
    <source>
        <dbReference type="Proteomes" id="UP000600247"/>
    </source>
</evidence>